<evidence type="ECO:0000313" key="1">
    <source>
        <dbReference type="EMBL" id="GFO12118.1"/>
    </source>
</evidence>
<protein>
    <submittedName>
        <fullName evidence="1">Uncharacterized protein</fullName>
    </submittedName>
</protein>
<sequence length="132" mass="14856">MTILAEKETDISMSFADFTLTRGQNNTGRLCFHYAIRDRGSMQNEVRESLPSLIRQFAVEQFSQTKPIVKDNSEIPTVNTFSYLQSSVSGNAASAIREISLTAENDETAKSVLEKRFGRKQRIIFGDIQTLT</sequence>
<comment type="caution">
    <text evidence="1">The sequence shown here is derived from an EMBL/GenBank/DDBJ whole genome shotgun (WGS) entry which is preliminary data.</text>
</comment>
<evidence type="ECO:0000313" key="2">
    <source>
        <dbReference type="Proteomes" id="UP000735302"/>
    </source>
</evidence>
<proteinExistence type="predicted"/>
<name>A0AAV4B047_9GAST</name>
<dbReference type="AlphaFoldDB" id="A0AAV4B047"/>
<dbReference type="EMBL" id="BLXT01004371">
    <property type="protein sequence ID" value="GFO12118.1"/>
    <property type="molecule type" value="Genomic_DNA"/>
</dbReference>
<reference evidence="1 2" key="1">
    <citation type="journal article" date="2021" name="Elife">
        <title>Chloroplast acquisition without the gene transfer in kleptoplastic sea slugs, Plakobranchus ocellatus.</title>
        <authorList>
            <person name="Maeda T."/>
            <person name="Takahashi S."/>
            <person name="Yoshida T."/>
            <person name="Shimamura S."/>
            <person name="Takaki Y."/>
            <person name="Nagai Y."/>
            <person name="Toyoda A."/>
            <person name="Suzuki Y."/>
            <person name="Arimoto A."/>
            <person name="Ishii H."/>
            <person name="Satoh N."/>
            <person name="Nishiyama T."/>
            <person name="Hasebe M."/>
            <person name="Maruyama T."/>
            <person name="Minagawa J."/>
            <person name="Obokata J."/>
            <person name="Shigenobu S."/>
        </authorList>
    </citation>
    <scope>NUCLEOTIDE SEQUENCE [LARGE SCALE GENOMIC DNA]</scope>
</reference>
<organism evidence="1 2">
    <name type="scientific">Plakobranchus ocellatus</name>
    <dbReference type="NCBI Taxonomy" id="259542"/>
    <lineage>
        <taxon>Eukaryota</taxon>
        <taxon>Metazoa</taxon>
        <taxon>Spiralia</taxon>
        <taxon>Lophotrochozoa</taxon>
        <taxon>Mollusca</taxon>
        <taxon>Gastropoda</taxon>
        <taxon>Heterobranchia</taxon>
        <taxon>Euthyneura</taxon>
        <taxon>Panpulmonata</taxon>
        <taxon>Sacoglossa</taxon>
        <taxon>Placobranchoidea</taxon>
        <taxon>Plakobranchidae</taxon>
        <taxon>Plakobranchus</taxon>
    </lineage>
</organism>
<dbReference type="InterPro" id="IPR005312">
    <property type="entry name" value="DUF1759"/>
</dbReference>
<gene>
    <name evidence="1" type="ORF">PoB_003862300</name>
</gene>
<accession>A0AAV4B047</accession>
<dbReference type="Pfam" id="PF03564">
    <property type="entry name" value="DUF1759"/>
    <property type="match status" value="1"/>
</dbReference>
<dbReference type="Proteomes" id="UP000735302">
    <property type="component" value="Unassembled WGS sequence"/>
</dbReference>
<keyword evidence="2" id="KW-1185">Reference proteome</keyword>